<dbReference type="EMBL" id="AWWV01015320">
    <property type="protein sequence ID" value="OMO53077.1"/>
    <property type="molecule type" value="Genomic_DNA"/>
</dbReference>
<evidence type="ECO:0000313" key="2">
    <source>
        <dbReference type="Proteomes" id="UP000188268"/>
    </source>
</evidence>
<sequence length="26" mass="2806">MDGYAAIKPDSLATDISYTLTSWGDN</sequence>
<dbReference type="Gramene" id="OMO53077">
    <property type="protein sequence ID" value="OMO53077"/>
    <property type="gene ID" value="CCACVL1_28895"/>
</dbReference>
<comment type="caution">
    <text evidence="1">The sequence shown here is derived from an EMBL/GenBank/DDBJ whole genome shotgun (WGS) entry which is preliminary data.</text>
</comment>
<evidence type="ECO:0000313" key="1">
    <source>
        <dbReference type="EMBL" id="OMO53077.1"/>
    </source>
</evidence>
<name>A0A1R3G4U3_COCAP</name>
<dbReference type="Proteomes" id="UP000188268">
    <property type="component" value="Unassembled WGS sequence"/>
</dbReference>
<gene>
    <name evidence="1" type="ORF">CCACVL1_28895</name>
</gene>
<accession>A0A1R3G4U3</accession>
<keyword evidence="2" id="KW-1185">Reference proteome</keyword>
<organism evidence="1 2">
    <name type="scientific">Corchorus capsularis</name>
    <name type="common">Jute</name>
    <dbReference type="NCBI Taxonomy" id="210143"/>
    <lineage>
        <taxon>Eukaryota</taxon>
        <taxon>Viridiplantae</taxon>
        <taxon>Streptophyta</taxon>
        <taxon>Embryophyta</taxon>
        <taxon>Tracheophyta</taxon>
        <taxon>Spermatophyta</taxon>
        <taxon>Magnoliopsida</taxon>
        <taxon>eudicotyledons</taxon>
        <taxon>Gunneridae</taxon>
        <taxon>Pentapetalae</taxon>
        <taxon>rosids</taxon>
        <taxon>malvids</taxon>
        <taxon>Malvales</taxon>
        <taxon>Malvaceae</taxon>
        <taxon>Grewioideae</taxon>
        <taxon>Apeibeae</taxon>
        <taxon>Corchorus</taxon>
    </lineage>
</organism>
<proteinExistence type="predicted"/>
<protein>
    <submittedName>
        <fullName evidence="1">Uncharacterized protein</fullName>
    </submittedName>
</protein>
<reference evidence="1 2" key="1">
    <citation type="submission" date="2013-09" db="EMBL/GenBank/DDBJ databases">
        <title>Corchorus capsularis genome sequencing.</title>
        <authorList>
            <person name="Alam M."/>
            <person name="Haque M.S."/>
            <person name="Islam M.S."/>
            <person name="Emdad E.M."/>
            <person name="Islam M.M."/>
            <person name="Ahmed B."/>
            <person name="Halim A."/>
            <person name="Hossen Q.M.M."/>
            <person name="Hossain M.Z."/>
            <person name="Ahmed R."/>
            <person name="Khan M.M."/>
            <person name="Islam R."/>
            <person name="Rashid M.M."/>
            <person name="Khan S.A."/>
            <person name="Rahman M.S."/>
            <person name="Alam M."/>
        </authorList>
    </citation>
    <scope>NUCLEOTIDE SEQUENCE [LARGE SCALE GENOMIC DNA]</scope>
    <source>
        <strain evidence="2">cv. CVL-1</strain>
        <tissue evidence="1">Whole seedling</tissue>
    </source>
</reference>
<dbReference type="AlphaFoldDB" id="A0A1R3G4U3"/>